<dbReference type="Proteomes" id="UP001056120">
    <property type="component" value="Linkage Group LG18"/>
</dbReference>
<evidence type="ECO:0000313" key="2">
    <source>
        <dbReference type="Proteomes" id="UP001056120"/>
    </source>
</evidence>
<dbReference type="EMBL" id="CM042035">
    <property type="protein sequence ID" value="KAI3755713.1"/>
    <property type="molecule type" value="Genomic_DNA"/>
</dbReference>
<reference evidence="2" key="1">
    <citation type="journal article" date="2022" name="Mol. Ecol. Resour.">
        <title>The genomes of chicory, endive, great burdock and yacon provide insights into Asteraceae palaeo-polyploidization history and plant inulin production.</title>
        <authorList>
            <person name="Fan W."/>
            <person name="Wang S."/>
            <person name="Wang H."/>
            <person name="Wang A."/>
            <person name="Jiang F."/>
            <person name="Liu H."/>
            <person name="Zhao H."/>
            <person name="Xu D."/>
            <person name="Zhang Y."/>
        </authorList>
    </citation>
    <scope>NUCLEOTIDE SEQUENCE [LARGE SCALE GENOMIC DNA]</scope>
    <source>
        <strain evidence="2">cv. Yunnan</strain>
    </source>
</reference>
<protein>
    <submittedName>
        <fullName evidence="1">Uncharacterized protein</fullName>
    </submittedName>
</protein>
<proteinExistence type="predicted"/>
<comment type="caution">
    <text evidence="1">The sequence shown here is derived from an EMBL/GenBank/DDBJ whole genome shotgun (WGS) entry which is preliminary data.</text>
</comment>
<gene>
    <name evidence="1" type="ORF">L1987_55519</name>
</gene>
<evidence type="ECO:0000313" key="1">
    <source>
        <dbReference type="EMBL" id="KAI3755713.1"/>
    </source>
</evidence>
<sequence>MSIINKRKKTIEMGEDRNDDLLGILLKSNAKEIKEDGVGMSMEDVIKECKLFYAAGSETTSNLIVWTMVCLSLDQEWQAKAREEIMQVFGTREIHFEGIKHLKIVTMILNEVLRLYPPAIMVIRATHKETQLGDMMIPPGVHISIPIIHVHHDPEIWGEDATQFKPERFTEGVASATKGKGGCFLPFGGGPRVCIGQNFAIIEAKAAIAKILQRFSFEISPSYKHSPFPSFTLPPQFGVHVVLRNI</sequence>
<organism evidence="1 2">
    <name type="scientific">Smallanthus sonchifolius</name>
    <dbReference type="NCBI Taxonomy" id="185202"/>
    <lineage>
        <taxon>Eukaryota</taxon>
        <taxon>Viridiplantae</taxon>
        <taxon>Streptophyta</taxon>
        <taxon>Embryophyta</taxon>
        <taxon>Tracheophyta</taxon>
        <taxon>Spermatophyta</taxon>
        <taxon>Magnoliopsida</taxon>
        <taxon>eudicotyledons</taxon>
        <taxon>Gunneridae</taxon>
        <taxon>Pentapetalae</taxon>
        <taxon>asterids</taxon>
        <taxon>campanulids</taxon>
        <taxon>Asterales</taxon>
        <taxon>Asteraceae</taxon>
        <taxon>Asteroideae</taxon>
        <taxon>Heliantheae alliance</taxon>
        <taxon>Millerieae</taxon>
        <taxon>Smallanthus</taxon>
    </lineage>
</organism>
<keyword evidence="2" id="KW-1185">Reference proteome</keyword>
<reference evidence="1 2" key="2">
    <citation type="journal article" date="2022" name="Mol. Ecol. Resour.">
        <title>The genomes of chicory, endive, great burdock and yacon provide insights into Asteraceae paleo-polyploidization history and plant inulin production.</title>
        <authorList>
            <person name="Fan W."/>
            <person name="Wang S."/>
            <person name="Wang H."/>
            <person name="Wang A."/>
            <person name="Jiang F."/>
            <person name="Liu H."/>
            <person name="Zhao H."/>
            <person name="Xu D."/>
            <person name="Zhang Y."/>
        </authorList>
    </citation>
    <scope>NUCLEOTIDE SEQUENCE [LARGE SCALE GENOMIC DNA]</scope>
    <source>
        <strain evidence="2">cv. Yunnan</strain>
        <tissue evidence="1">Leaves</tissue>
    </source>
</reference>
<accession>A0ACB9EAV5</accession>
<name>A0ACB9EAV5_9ASTR</name>